<evidence type="ECO:0000313" key="3">
    <source>
        <dbReference type="Proteomes" id="UP000054217"/>
    </source>
</evidence>
<organism evidence="2 3">
    <name type="scientific">Pisolithus tinctorius Marx 270</name>
    <dbReference type="NCBI Taxonomy" id="870435"/>
    <lineage>
        <taxon>Eukaryota</taxon>
        <taxon>Fungi</taxon>
        <taxon>Dikarya</taxon>
        <taxon>Basidiomycota</taxon>
        <taxon>Agaricomycotina</taxon>
        <taxon>Agaricomycetes</taxon>
        <taxon>Agaricomycetidae</taxon>
        <taxon>Boletales</taxon>
        <taxon>Sclerodermatineae</taxon>
        <taxon>Pisolithaceae</taxon>
        <taxon>Pisolithus</taxon>
    </lineage>
</organism>
<accession>A0A0C3K642</accession>
<keyword evidence="1" id="KW-0732">Signal</keyword>
<dbReference type="AlphaFoldDB" id="A0A0C3K642"/>
<name>A0A0C3K642_PISTI</name>
<protein>
    <submittedName>
        <fullName evidence="2">Uncharacterized protein</fullName>
    </submittedName>
</protein>
<sequence>MEAHRRATIILHIMNWNLLRVACILRILRLSPPPPPSWVASFGLWPRTTCDDNCSNSSLATHSFTNTIFSPL</sequence>
<evidence type="ECO:0000313" key="2">
    <source>
        <dbReference type="EMBL" id="KIO05062.1"/>
    </source>
</evidence>
<evidence type="ECO:0000256" key="1">
    <source>
        <dbReference type="SAM" id="SignalP"/>
    </source>
</evidence>
<reference evidence="3" key="2">
    <citation type="submission" date="2015-01" db="EMBL/GenBank/DDBJ databases">
        <title>Evolutionary Origins and Diversification of the Mycorrhizal Mutualists.</title>
        <authorList>
            <consortium name="DOE Joint Genome Institute"/>
            <consortium name="Mycorrhizal Genomics Consortium"/>
            <person name="Kohler A."/>
            <person name="Kuo A."/>
            <person name="Nagy L.G."/>
            <person name="Floudas D."/>
            <person name="Copeland A."/>
            <person name="Barry K.W."/>
            <person name="Cichocki N."/>
            <person name="Veneault-Fourrey C."/>
            <person name="LaButti K."/>
            <person name="Lindquist E.A."/>
            <person name="Lipzen A."/>
            <person name="Lundell T."/>
            <person name="Morin E."/>
            <person name="Murat C."/>
            <person name="Riley R."/>
            <person name="Ohm R."/>
            <person name="Sun H."/>
            <person name="Tunlid A."/>
            <person name="Henrissat B."/>
            <person name="Grigoriev I.V."/>
            <person name="Hibbett D.S."/>
            <person name="Martin F."/>
        </authorList>
    </citation>
    <scope>NUCLEOTIDE SEQUENCE [LARGE SCALE GENOMIC DNA]</scope>
    <source>
        <strain evidence="3">Marx 270</strain>
    </source>
</reference>
<keyword evidence="3" id="KW-1185">Reference proteome</keyword>
<feature type="signal peptide" evidence="1">
    <location>
        <begin position="1"/>
        <end position="23"/>
    </location>
</feature>
<dbReference type="Proteomes" id="UP000054217">
    <property type="component" value="Unassembled WGS sequence"/>
</dbReference>
<feature type="chain" id="PRO_5002166335" evidence="1">
    <location>
        <begin position="24"/>
        <end position="72"/>
    </location>
</feature>
<reference evidence="2 3" key="1">
    <citation type="submission" date="2014-04" db="EMBL/GenBank/DDBJ databases">
        <authorList>
            <consortium name="DOE Joint Genome Institute"/>
            <person name="Kuo A."/>
            <person name="Kohler A."/>
            <person name="Costa M.D."/>
            <person name="Nagy L.G."/>
            <person name="Floudas D."/>
            <person name="Copeland A."/>
            <person name="Barry K.W."/>
            <person name="Cichocki N."/>
            <person name="Veneault-Fourrey C."/>
            <person name="LaButti K."/>
            <person name="Lindquist E.A."/>
            <person name="Lipzen A."/>
            <person name="Lundell T."/>
            <person name="Morin E."/>
            <person name="Murat C."/>
            <person name="Sun H."/>
            <person name="Tunlid A."/>
            <person name="Henrissat B."/>
            <person name="Grigoriev I.V."/>
            <person name="Hibbett D.S."/>
            <person name="Martin F."/>
            <person name="Nordberg H.P."/>
            <person name="Cantor M.N."/>
            <person name="Hua S.X."/>
        </authorList>
    </citation>
    <scope>NUCLEOTIDE SEQUENCE [LARGE SCALE GENOMIC DNA]</scope>
    <source>
        <strain evidence="2 3">Marx 270</strain>
    </source>
</reference>
<dbReference type="InParanoid" id="A0A0C3K642"/>
<gene>
    <name evidence="2" type="ORF">M404DRAFT_532594</name>
</gene>
<dbReference type="HOGENOM" id="CLU_2723214_0_0_1"/>
<proteinExistence type="predicted"/>
<dbReference type="EMBL" id="KN831968">
    <property type="protein sequence ID" value="KIO05062.1"/>
    <property type="molecule type" value="Genomic_DNA"/>
</dbReference>